<dbReference type="EMBL" id="LAZR01023858">
    <property type="protein sequence ID" value="KKL77080.1"/>
    <property type="molecule type" value="Genomic_DNA"/>
</dbReference>
<evidence type="ECO:0000313" key="3">
    <source>
        <dbReference type="EMBL" id="KKL77080.1"/>
    </source>
</evidence>
<dbReference type="PANTHER" id="PTHR46401:SF2">
    <property type="entry name" value="GLYCOSYLTRANSFERASE WBBK-RELATED"/>
    <property type="match status" value="1"/>
</dbReference>
<protein>
    <recommendedName>
        <fullName evidence="2">Glycosyl transferase family 1 domain-containing protein</fullName>
    </recommendedName>
</protein>
<name>A0A0F9H618_9ZZZZ</name>
<gene>
    <name evidence="3" type="ORF">LCGC14_2038460</name>
</gene>
<sequence>LIELGGFLPSNPLYWLCFNKTKKNYVKIINKLDDDLIISINFPATYFVSKAKKIKQIKHVYYCFEPFRYFHDRKFFSTAPFYIKFSSWLLRIIFRKIEVKSVLLADEIICISNFIKKRVKEVYKLNSHLYLPGIKNHREKNELNALSLKKRFNISEDNYIIFALGFSHHLKGARELFYIFKKIINKIPNTVLLIGGLITKENYYIMLELREKLEIPRKNVLFAKFVEEKDLNYFYSQSTLTFYTAIEESYGLIPLESMKNGTPVIAFEGGPSETILNGKSGYIIKSNELNDFSKKAIKLIEDKSLHENFSKYAKKHVKENFNIEKKISELESILRHLL</sequence>
<dbReference type="GO" id="GO:0016757">
    <property type="term" value="F:glycosyltransferase activity"/>
    <property type="evidence" value="ECO:0007669"/>
    <property type="project" value="InterPro"/>
</dbReference>
<dbReference type="PANTHER" id="PTHR46401">
    <property type="entry name" value="GLYCOSYLTRANSFERASE WBBK-RELATED"/>
    <property type="match status" value="1"/>
</dbReference>
<evidence type="ECO:0000259" key="2">
    <source>
        <dbReference type="Pfam" id="PF00534"/>
    </source>
</evidence>
<evidence type="ECO:0000256" key="1">
    <source>
        <dbReference type="ARBA" id="ARBA00022679"/>
    </source>
</evidence>
<dbReference type="SUPFAM" id="SSF53756">
    <property type="entry name" value="UDP-Glycosyltransferase/glycogen phosphorylase"/>
    <property type="match status" value="1"/>
</dbReference>
<comment type="caution">
    <text evidence="3">The sequence shown here is derived from an EMBL/GenBank/DDBJ whole genome shotgun (WGS) entry which is preliminary data.</text>
</comment>
<feature type="domain" description="Glycosyl transferase family 1" evidence="2">
    <location>
        <begin position="149"/>
        <end position="316"/>
    </location>
</feature>
<dbReference type="CDD" id="cd03801">
    <property type="entry name" value="GT4_PimA-like"/>
    <property type="match status" value="1"/>
</dbReference>
<reference evidence="3" key="1">
    <citation type="journal article" date="2015" name="Nature">
        <title>Complex archaea that bridge the gap between prokaryotes and eukaryotes.</title>
        <authorList>
            <person name="Spang A."/>
            <person name="Saw J.H."/>
            <person name="Jorgensen S.L."/>
            <person name="Zaremba-Niedzwiedzka K."/>
            <person name="Martijn J."/>
            <person name="Lind A.E."/>
            <person name="van Eijk R."/>
            <person name="Schleper C."/>
            <person name="Guy L."/>
            <person name="Ettema T.J."/>
        </authorList>
    </citation>
    <scope>NUCLEOTIDE SEQUENCE</scope>
</reference>
<dbReference type="AlphaFoldDB" id="A0A0F9H618"/>
<dbReference type="InterPro" id="IPR001296">
    <property type="entry name" value="Glyco_trans_1"/>
</dbReference>
<proteinExistence type="predicted"/>
<keyword evidence="1" id="KW-0808">Transferase</keyword>
<dbReference type="Pfam" id="PF00534">
    <property type="entry name" value="Glycos_transf_1"/>
    <property type="match status" value="1"/>
</dbReference>
<feature type="non-terminal residue" evidence="3">
    <location>
        <position position="1"/>
    </location>
</feature>
<accession>A0A0F9H618</accession>
<dbReference type="Gene3D" id="3.40.50.2000">
    <property type="entry name" value="Glycogen Phosphorylase B"/>
    <property type="match status" value="2"/>
</dbReference>
<organism evidence="3">
    <name type="scientific">marine sediment metagenome</name>
    <dbReference type="NCBI Taxonomy" id="412755"/>
    <lineage>
        <taxon>unclassified sequences</taxon>
        <taxon>metagenomes</taxon>
        <taxon>ecological metagenomes</taxon>
    </lineage>
</organism>